<feature type="domain" description="DNA binding HTH" evidence="3">
    <location>
        <begin position="547"/>
        <end position="583"/>
    </location>
</feature>
<evidence type="ECO:0000259" key="2">
    <source>
        <dbReference type="Pfam" id="PF01590"/>
    </source>
</evidence>
<dbReference type="KEGG" id="dpc:A6048_13205"/>
<dbReference type="EMBL" id="CP015453">
    <property type="protein sequence ID" value="AWH96295.1"/>
    <property type="molecule type" value="Genomic_DNA"/>
</dbReference>
<dbReference type="Proteomes" id="UP000244903">
    <property type="component" value="Chromosome"/>
</dbReference>
<feature type="domain" description="GAF" evidence="2">
    <location>
        <begin position="49"/>
        <end position="164"/>
    </location>
</feature>
<keyword evidence="5" id="KW-1185">Reference proteome</keyword>
<dbReference type="RefSeq" id="WP_107746023.1">
    <property type="nucleotide sequence ID" value="NZ_CP015453.1"/>
</dbReference>
<evidence type="ECO:0000313" key="4">
    <source>
        <dbReference type="EMBL" id="AWH96295.1"/>
    </source>
</evidence>
<dbReference type="InterPro" id="IPR027417">
    <property type="entry name" value="P-loop_NTPase"/>
</dbReference>
<reference evidence="4 5" key="1">
    <citation type="submission" date="2016-04" db="EMBL/GenBank/DDBJ databases">
        <title>Complete genome sequence of the haloalkaliphilic hydrocarbon-degrading bacterium Dietzia psychralcaliphila ILA-1T, isolated from a drain of a fish product-processing plant.</title>
        <authorList>
            <person name="Zhao J."/>
            <person name="Hu B."/>
            <person name="Geng S."/>
            <person name="Nie Y."/>
            <person name="Tang Y."/>
        </authorList>
    </citation>
    <scope>NUCLEOTIDE SEQUENCE [LARGE SCALE GENOMIC DNA]</scope>
    <source>
        <strain evidence="4 5">ILA-1</strain>
    </source>
</reference>
<organism evidence="4 5">
    <name type="scientific">Dietzia psychralcaliphila</name>
    <dbReference type="NCBI Taxonomy" id="139021"/>
    <lineage>
        <taxon>Bacteria</taxon>
        <taxon>Bacillati</taxon>
        <taxon>Actinomycetota</taxon>
        <taxon>Actinomycetes</taxon>
        <taxon>Mycobacteriales</taxon>
        <taxon>Dietziaceae</taxon>
        <taxon>Dietzia</taxon>
    </lineage>
</organism>
<proteinExistence type="predicted"/>
<evidence type="ECO:0000313" key="5">
    <source>
        <dbReference type="Proteomes" id="UP000244903"/>
    </source>
</evidence>
<evidence type="ECO:0000259" key="3">
    <source>
        <dbReference type="Pfam" id="PF02954"/>
    </source>
</evidence>
<gene>
    <name evidence="4" type="ORF">A6048_13205</name>
</gene>
<dbReference type="SUPFAM" id="SSF55781">
    <property type="entry name" value="GAF domain-like"/>
    <property type="match status" value="1"/>
</dbReference>
<protein>
    <submittedName>
        <fullName evidence="4">Transcriptional regulator</fullName>
    </submittedName>
</protein>
<dbReference type="InterPro" id="IPR002197">
    <property type="entry name" value="HTH_Fis"/>
</dbReference>
<dbReference type="AlphaFoldDB" id="A0AAD0NN70"/>
<dbReference type="Pfam" id="PF01590">
    <property type="entry name" value="GAF"/>
    <property type="match status" value="1"/>
</dbReference>
<dbReference type="InterPro" id="IPR029016">
    <property type="entry name" value="GAF-like_dom_sf"/>
</dbReference>
<dbReference type="SUPFAM" id="SSF52540">
    <property type="entry name" value="P-loop containing nucleoside triphosphate hydrolases"/>
    <property type="match status" value="1"/>
</dbReference>
<dbReference type="InterPro" id="IPR003018">
    <property type="entry name" value="GAF"/>
</dbReference>
<dbReference type="Gene3D" id="1.10.10.60">
    <property type="entry name" value="Homeodomain-like"/>
    <property type="match status" value="1"/>
</dbReference>
<accession>A0AAD0NN70</accession>
<dbReference type="SUPFAM" id="SSF46689">
    <property type="entry name" value="Homeodomain-like"/>
    <property type="match status" value="1"/>
</dbReference>
<feature type="compositionally biased region" description="Low complexity" evidence="1">
    <location>
        <begin position="287"/>
        <end position="328"/>
    </location>
</feature>
<evidence type="ECO:0000256" key="1">
    <source>
        <dbReference type="SAM" id="MobiDB-lite"/>
    </source>
</evidence>
<dbReference type="InterPro" id="IPR009057">
    <property type="entry name" value="Homeodomain-like_sf"/>
</dbReference>
<name>A0AAD0NN70_9ACTN</name>
<dbReference type="Gene3D" id="3.30.450.40">
    <property type="match status" value="1"/>
</dbReference>
<feature type="region of interest" description="Disordered" evidence="1">
    <location>
        <begin position="273"/>
        <end position="337"/>
    </location>
</feature>
<dbReference type="PRINTS" id="PR01590">
    <property type="entry name" value="HTHFIS"/>
</dbReference>
<sequence length="586" mass="61640">MTQTVHPSSLATGEDQLDLSWRRSASCGLTPKSARPGAPDPLASRSHRLAEAARPVMDDLDEVLKDTGAMLLLADREGRVIRSVRDNARISRMLLRRGVDDGATLTEDAVGNNGIGTALETRAGVFIHGEQHFAEVLRDFACYGHPIVDPLTRRLVGAVDLTGMSADASRMFAPFVRKIVADIEARYVDTARADDRELWHRFVERTRSSDTATCAFGDEVVLASHSSLERLASRDIARLRRLVEQDEVGDVVELSVGTVGVLSSRVGRRGHLLDLTFPDQDPPTTPVPRSTSTPGSAISGSTTTSGSGSSSSTAGTSLPGTTTPASPTGPGPGASGVGVTARARAVVGPSGSGRSTTATGIAGPDALHVRLAEADSAEAAWRELVVPALHELGTQGRPLVLDDIDLLDDADLRRLAARLGSAEAGLVVVTSREDPRPAVAEALDACGARTVLRPLHDRGAESGEIVRRMVAELATERGLGTASVTARFADAVCALDMPNGLVSLRSVLGECLAEAARRGSATLDVNSLPSRARSARAPRAGELARGEYDAIVAALADCDGVRSRAAKRLGISRTTLYARMREFGLS</sequence>
<dbReference type="GO" id="GO:0043565">
    <property type="term" value="F:sequence-specific DNA binding"/>
    <property type="evidence" value="ECO:0007669"/>
    <property type="project" value="InterPro"/>
</dbReference>
<dbReference type="Pfam" id="PF02954">
    <property type="entry name" value="HTH_8"/>
    <property type="match status" value="1"/>
</dbReference>